<dbReference type="InterPro" id="IPR018702">
    <property type="entry name" value="DUF2207"/>
</dbReference>
<dbReference type="OrthoDB" id="9767603at2"/>
<dbReference type="RefSeq" id="WP_140510398.1">
    <property type="nucleotide sequence ID" value="NZ_RCZH01000014.1"/>
</dbReference>
<evidence type="ECO:0000259" key="4">
    <source>
        <dbReference type="Pfam" id="PF09972"/>
    </source>
</evidence>
<reference evidence="6 7" key="1">
    <citation type="journal article" date="2019" name="Environ. Microbiol.">
        <title>Species interactions and distinct microbial communities in high Arctic permafrost affected cryosols are associated with the CH4 and CO2 gas fluxes.</title>
        <authorList>
            <person name="Altshuler I."/>
            <person name="Hamel J."/>
            <person name="Turney S."/>
            <person name="Magnuson E."/>
            <person name="Levesque R."/>
            <person name="Greer C."/>
            <person name="Whyte L.G."/>
        </authorList>
    </citation>
    <scope>NUCLEOTIDE SEQUENCE [LARGE SCALE GENOMIC DNA]</scope>
    <source>
        <strain evidence="6 7">42</strain>
    </source>
</reference>
<feature type="compositionally biased region" description="Gly residues" evidence="1">
    <location>
        <begin position="611"/>
        <end position="629"/>
    </location>
</feature>
<keyword evidence="7" id="KW-1185">Reference proteome</keyword>
<feature type="transmembrane region" description="Helical" evidence="2">
    <location>
        <begin position="461"/>
        <end position="481"/>
    </location>
</feature>
<keyword evidence="2" id="KW-0472">Membrane</keyword>
<feature type="domain" description="Predicted membrane protein YciQ-like C-terminal" evidence="5">
    <location>
        <begin position="291"/>
        <end position="454"/>
    </location>
</feature>
<comment type="caution">
    <text evidence="6">The sequence shown here is derived from an EMBL/GenBank/DDBJ whole genome shotgun (WGS) entry which is preliminary data.</text>
</comment>
<dbReference type="EMBL" id="RCZH01000014">
    <property type="protein sequence ID" value="TPG36369.1"/>
    <property type="molecule type" value="Genomic_DNA"/>
</dbReference>
<feature type="transmembrane region" description="Helical" evidence="2">
    <location>
        <begin position="428"/>
        <end position="449"/>
    </location>
</feature>
<dbReference type="InterPro" id="IPR048389">
    <property type="entry name" value="YciQ-like_C"/>
</dbReference>
<evidence type="ECO:0000256" key="3">
    <source>
        <dbReference type="SAM" id="SignalP"/>
    </source>
</evidence>
<feature type="domain" description="DUF2207" evidence="4">
    <location>
        <begin position="38"/>
        <end position="225"/>
    </location>
</feature>
<feature type="transmembrane region" description="Helical" evidence="2">
    <location>
        <begin position="487"/>
        <end position="509"/>
    </location>
</feature>
<feature type="transmembrane region" description="Helical" evidence="2">
    <location>
        <begin position="405"/>
        <end position="422"/>
    </location>
</feature>
<proteinExistence type="predicted"/>
<dbReference type="Pfam" id="PF20990">
    <property type="entry name" value="DUF2207_C"/>
    <property type="match status" value="1"/>
</dbReference>
<keyword evidence="2" id="KW-1133">Transmembrane helix</keyword>
<evidence type="ECO:0000313" key="6">
    <source>
        <dbReference type="EMBL" id="TPG36369.1"/>
    </source>
</evidence>
<organism evidence="6 7">
    <name type="scientific">Flavobacterium pectinovorum</name>
    <dbReference type="NCBI Taxonomy" id="29533"/>
    <lineage>
        <taxon>Bacteria</taxon>
        <taxon>Pseudomonadati</taxon>
        <taxon>Bacteroidota</taxon>
        <taxon>Flavobacteriia</taxon>
        <taxon>Flavobacteriales</taxon>
        <taxon>Flavobacteriaceae</taxon>
        <taxon>Flavobacterium</taxon>
    </lineage>
</organism>
<dbReference type="Proteomes" id="UP000319700">
    <property type="component" value="Unassembled WGS sequence"/>
</dbReference>
<feature type="chain" id="PRO_5021199210" evidence="3">
    <location>
        <begin position="24"/>
        <end position="629"/>
    </location>
</feature>
<evidence type="ECO:0000256" key="2">
    <source>
        <dbReference type="SAM" id="Phobius"/>
    </source>
</evidence>
<evidence type="ECO:0000256" key="1">
    <source>
        <dbReference type="SAM" id="MobiDB-lite"/>
    </source>
</evidence>
<feature type="transmembrane region" description="Helical" evidence="2">
    <location>
        <begin position="250"/>
        <end position="268"/>
    </location>
</feature>
<accession>A0A502EH41</accession>
<feature type="region of interest" description="Disordered" evidence="1">
    <location>
        <begin position="605"/>
        <end position="629"/>
    </location>
</feature>
<sequence length="629" mass="70640">MVRHFRFIFTFSFLLLSLTHCFGQTDSTITEEKERTERIKQFHADILVKENGNIVVTETITVYAAQQEIDHGIFRQLPMKNYSSKVSRNNFYTVLDVTKDWIKEPYHIDVDGENFKIYIGDKDISLSEGTYTYKLIYEVEAQIHSYDNFDEVYWNVTGNYWQFDIENVSAKVILPSGTSALQTHCYTGVLGSKESDCNSKIGGNSVYFTSKNLKKEEGFTVAVGFPKGIIHQPFFLPHYKIEEFLSAQKLLLAFLAVSICLLFYYFSWKRYGEDPLVSNESNQFIDIKKRYTPTSLQYIKERYSDSKTLLVAIISLSIKGAIEITGNGFQTWRDEFEYYLVKGSKTTNVPQEENAVLDVLFKESDTFAINSKSYTTFSQAETVLEKSLKNQHNLKDYFLSNLKQILIGTLITIAAIAGYTYLTAGTALIFVIVGFTTLNLTAILIIVIIRSFMKRQPAVAIPCIVIAIFTAVFTYASFFAINVDKNYSALNALVIFLILTGFAVFLSLINSYTQLGIITKVQIEKFKQQLLNYPVEQSTNIIGAYEENLPYAFALGIEEEWNLKFADALKSLNYTSNWIKTSDGSVGFSYQNITHFYDSYTSSSSSSSSGSSGGGSSGGGGGGGGGGGW</sequence>
<name>A0A502EH41_9FLAO</name>
<dbReference type="Pfam" id="PF09972">
    <property type="entry name" value="DUF2207"/>
    <property type="match status" value="1"/>
</dbReference>
<dbReference type="AlphaFoldDB" id="A0A502EH41"/>
<keyword evidence="3" id="KW-0732">Signal</keyword>
<evidence type="ECO:0000259" key="5">
    <source>
        <dbReference type="Pfam" id="PF20990"/>
    </source>
</evidence>
<keyword evidence="2" id="KW-0812">Transmembrane</keyword>
<evidence type="ECO:0000313" key="7">
    <source>
        <dbReference type="Proteomes" id="UP000319700"/>
    </source>
</evidence>
<feature type="signal peptide" evidence="3">
    <location>
        <begin position="1"/>
        <end position="23"/>
    </location>
</feature>
<protein>
    <submittedName>
        <fullName evidence="6">DUF2207 domain-containing protein</fullName>
    </submittedName>
</protein>
<gene>
    <name evidence="6" type="ORF">EAH81_20060</name>
</gene>